<gene>
    <name evidence="6" type="primary">tfIIA-gamma</name>
    <name evidence="7" type="ORF">LAMO00422_LOCUS14633</name>
</gene>
<dbReference type="GO" id="GO:0005672">
    <property type="term" value="C:transcription factor TFIIA complex"/>
    <property type="evidence" value="ECO:0007669"/>
    <property type="project" value="InterPro"/>
</dbReference>
<keyword evidence="6" id="KW-0396">Initiation factor</keyword>
<keyword evidence="5" id="KW-0539">Nucleus</keyword>
<reference evidence="6" key="1">
    <citation type="journal article" date="2015" name="Genome Biol. Evol.">
        <title>Nucleomorph Genome Sequences of Two Chlorarachniophytes, Amorphochlora amoebiformis and Lotharella vacuolata.</title>
        <authorList>
            <person name="Suzuki S."/>
            <person name="Shirato S."/>
            <person name="Hirakawa Y."/>
            <person name="Ishida K."/>
        </authorList>
    </citation>
    <scope>NUCLEOTIDE SEQUENCE</scope>
    <source>
        <strain evidence="6">CCMP2058</strain>
    </source>
</reference>
<geneLocation type="nucleomorph" evidence="6"/>
<dbReference type="AlphaFoldDB" id="A0A0H5BIL4"/>
<accession>A0A0H5BIL4</accession>
<keyword evidence="6" id="KW-0542">Nucleomorph</keyword>
<comment type="similarity">
    <text evidence="2">Belongs to the TFIIA subunit 2 family.</text>
</comment>
<protein>
    <submittedName>
        <fullName evidence="6">Transcription initiation factor IIA gamma chain</fullName>
    </submittedName>
</protein>
<dbReference type="Gene3D" id="2.30.18.10">
    <property type="entry name" value="Transcription factor IIA (TFIIA), beta-barrel domain"/>
    <property type="match status" value="1"/>
</dbReference>
<dbReference type="Gene3D" id="1.10.287.190">
    <property type="entry name" value="Transcription factor IIA gamma subunit, alpha-helical domain"/>
    <property type="match status" value="1"/>
</dbReference>
<dbReference type="InterPro" id="IPR009083">
    <property type="entry name" value="TFIIA_a-hlx"/>
</dbReference>
<dbReference type="InterPro" id="IPR009088">
    <property type="entry name" value="TFIIA_b-brl"/>
</dbReference>
<proteinExistence type="inferred from homology"/>
<reference evidence="7" key="2">
    <citation type="submission" date="2021-01" db="EMBL/GenBank/DDBJ databases">
        <authorList>
            <person name="Corre E."/>
            <person name="Pelletier E."/>
            <person name="Niang G."/>
            <person name="Scheremetjew M."/>
            <person name="Finn R."/>
            <person name="Kale V."/>
            <person name="Holt S."/>
            <person name="Cochrane G."/>
            <person name="Meng A."/>
            <person name="Brown T."/>
            <person name="Cohen L."/>
        </authorList>
    </citation>
    <scope>NUCLEOTIDE SEQUENCE</scope>
    <source>
        <strain evidence="7">CCMP2058</strain>
    </source>
</reference>
<dbReference type="InterPro" id="IPR003194">
    <property type="entry name" value="TFIIA_gsu"/>
</dbReference>
<evidence type="ECO:0000256" key="3">
    <source>
        <dbReference type="ARBA" id="ARBA00023015"/>
    </source>
</evidence>
<evidence type="ECO:0000256" key="2">
    <source>
        <dbReference type="ARBA" id="ARBA00007675"/>
    </source>
</evidence>
<keyword evidence="3" id="KW-0805">Transcription regulation</keyword>
<evidence type="ECO:0000256" key="4">
    <source>
        <dbReference type="ARBA" id="ARBA00023163"/>
    </source>
</evidence>
<evidence type="ECO:0000313" key="6">
    <source>
        <dbReference type="EMBL" id="BAS02011.1"/>
    </source>
</evidence>
<dbReference type="PANTHER" id="PTHR10966">
    <property type="entry name" value="TRANSCRIPTION INITIATION FACTOR IIA SUBUNIT 2"/>
    <property type="match status" value="1"/>
</dbReference>
<dbReference type="EMBL" id="HBEM01021399">
    <property type="protein sequence ID" value="CAD8455688.1"/>
    <property type="molecule type" value="Transcribed_RNA"/>
</dbReference>
<name>A0A0H5BIL4_9EUKA</name>
<dbReference type="SUPFAM" id="SSF50784">
    <property type="entry name" value="Transcription factor IIA (TFIIA), beta-barrel domain"/>
    <property type="match status" value="1"/>
</dbReference>
<dbReference type="SUPFAM" id="SSF47396">
    <property type="entry name" value="Transcription factor IIA (TFIIA), alpha-helical domain"/>
    <property type="match status" value="1"/>
</dbReference>
<organism evidence="6">
    <name type="scientific">Amorphochlora amoebiformis</name>
    <dbReference type="NCBI Taxonomy" id="1561963"/>
    <lineage>
        <taxon>Eukaryota</taxon>
        <taxon>Sar</taxon>
        <taxon>Rhizaria</taxon>
        <taxon>Cercozoa</taxon>
        <taxon>Chlorarachniophyceae</taxon>
        <taxon>Amorphochlora</taxon>
    </lineage>
</organism>
<evidence type="ECO:0000256" key="5">
    <source>
        <dbReference type="ARBA" id="ARBA00023242"/>
    </source>
</evidence>
<keyword evidence="4" id="KW-0804">Transcription</keyword>
<dbReference type="GO" id="GO:0006367">
    <property type="term" value="P:transcription initiation at RNA polymerase II promoter"/>
    <property type="evidence" value="ECO:0007669"/>
    <property type="project" value="InterPro"/>
</dbReference>
<dbReference type="GO" id="GO:0003743">
    <property type="term" value="F:translation initiation factor activity"/>
    <property type="evidence" value="ECO:0007669"/>
    <property type="project" value="UniProtKB-KW"/>
</dbReference>
<evidence type="ECO:0000313" key="7">
    <source>
        <dbReference type="EMBL" id="CAD8455688.1"/>
    </source>
</evidence>
<keyword evidence="6" id="KW-0648">Protein biosynthesis</keyword>
<dbReference type="EMBL" id="AB996604">
    <property type="protein sequence ID" value="BAS02011.1"/>
    <property type="molecule type" value="Genomic_DNA"/>
</dbReference>
<evidence type="ECO:0000256" key="1">
    <source>
        <dbReference type="ARBA" id="ARBA00004123"/>
    </source>
</evidence>
<comment type="subcellular location">
    <subcellularLocation>
        <location evidence="1">Nucleus</location>
    </subcellularLocation>
</comment>
<sequence>MKKNKNPERVFDRYTIYRTTNVGLELIKILINLYKKHKIKTYNIFKILNKFDEYIHFLIKKRINSSIRISGFLEEYKHIDDIWIFSIENLKFLMDLNKNVFATWRIEIFCDKCDILLIESKKPKK</sequence>